<dbReference type="PANTHER" id="PTHR43698">
    <property type="entry name" value="RIBD C-TERMINAL DOMAIN CONTAINING PROTEIN"/>
    <property type="match status" value="1"/>
</dbReference>
<dbReference type="Pfam" id="PF07883">
    <property type="entry name" value="Cupin_2"/>
    <property type="match status" value="1"/>
</dbReference>
<dbReference type="PANTHER" id="PTHR43698:SF1">
    <property type="entry name" value="BLL4564 PROTEIN"/>
    <property type="match status" value="1"/>
</dbReference>
<dbReference type="InterPro" id="IPR011051">
    <property type="entry name" value="RmlC_Cupin_sf"/>
</dbReference>
<sequence>MMNIKYLPFICLIAIMGSCIDQSESRDFEMKPSRAKIFSKGVRLESDHFHGNAWLDVLVVADSVNQNAVGSVTFEPGSRTNWHSHPNGQIILTLEGEGYYQEQGSSKKILRKGDVVKCPANLPHWHGASPDSEFVQVAITSRVNGPTEWLSPVSDEEYRGE</sequence>
<evidence type="ECO:0000313" key="3">
    <source>
        <dbReference type="Proteomes" id="UP001610063"/>
    </source>
</evidence>
<comment type="caution">
    <text evidence="2">The sequence shown here is derived from an EMBL/GenBank/DDBJ whole genome shotgun (WGS) entry which is preliminary data.</text>
</comment>
<keyword evidence="3" id="KW-1185">Reference proteome</keyword>
<evidence type="ECO:0000313" key="2">
    <source>
        <dbReference type="EMBL" id="MFH6983452.1"/>
    </source>
</evidence>
<dbReference type="Gene3D" id="2.60.120.10">
    <property type="entry name" value="Jelly Rolls"/>
    <property type="match status" value="1"/>
</dbReference>
<name>A0ABW7N7W6_9BACT</name>
<dbReference type="EMBL" id="JBIPKE010000015">
    <property type="protein sequence ID" value="MFH6983452.1"/>
    <property type="molecule type" value="Genomic_DNA"/>
</dbReference>
<dbReference type="SUPFAM" id="SSF51182">
    <property type="entry name" value="RmlC-like cupins"/>
    <property type="match status" value="1"/>
</dbReference>
<reference evidence="2 3" key="1">
    <citation type="journal article" date="2013" name="Int. J. Syst. Evol. Microbiol.">
        <title>Marinoscillum luteum sp. nov., isolated from marine sediment.</title>
        <authorList>
            <person name="Cha I.T."/>
            <person name="Park S.J."/>
            <person name="Kim S.J."/>
            <person name="Kim J.G."/>
            <person name="Jung M.Y."/>
            <person name="Shin K.S."/>
            <person name="Kwon K.K."/>
            <person name="Yang S.H."/>
            <person name="Seo Y.S."/>
            <person name="Rhee S.K."/>
        </authorList>
    </citation>
    <scope>NUCLEOTIDE SEQUENCE [LARGE SCALE GENOMIC DNA]</scope>
    <source>
        <strain evidence="2 3">KCTC 23939</strain>
    </source>
</reference>
<evidence type="ECO:0000259" key="1">
    <source>
        <dbReference type="Pfam" id="PF07883"/>
    </source>
</evidence>
<dbReference type="RefSeq" id="WP_395417015.1">
    <property type="nucleotide sequence ID" value="NZ_JBIPKE010000015.1"/>
</dbReference>
<dbReference type="Proteomes" id="UP001610063">
    <property type="component" value="Unassembled WGS sequence"/>
</dbReference>
<dbReference type="InterPro" id="IPR014710">
    <property type="entry name" value="RmlC-like_jellyroll"/>
</dbReference>
<proteinExistence type="predicted"/>
<dbReference type="CDD" id="cd02233">
    <property type="entry name" value="cupin_HNL-like"/>
    <property type="match status" value="1"/>
</dbReference>
<feature type="domain" description="Cupin type-2" evidence="1">
    <location>
        <begin position="72"/>
        <end position="130"/>
    </location>
</feature>
<accession>A0ABW7N7W6</accession>
<dbReference type="PROSITE" id="PS51257">
    <property type="entry name" value="PROKAR_LIPOPROTEIN"/>
    <property type="match status" value="1"/>
</dbReference>
<gene>
    <name evidence="2" type="ORF">ACHKAR_08390</name>
</gene>
<organism evidence="2 3">
    <name type="scientific">Marinoscillum luteum</name>
    <dbReference type="NCBI Taxonomy" id="861051"/>
    <lineage>
        <taxon>Bacteria</taxon>
        <taxon>Pseudomonadati</taxon>
        <taxon>Bacteroidota</taxon>
        <taxon>Cytophagia</taxon>
        <taxon>Cytophagales</taxon>
        <taxon>Reichenbachiellaceae</taxon>
        <taxon>Marinoscillum</taxon>
    </lineage>
</organism>
<dbReference type="InterPro" id="IPR047263">
    <property type="entry name" value="HNL-like_cupin"/>
</dbReference>
<dbReference type="InterPro" id="IPR013096">
    <property type="entry name" value="Cupin_2"/>
</dbReference>
<protein>
    <submittedName>
        <fullName evidence="2">Cupin domain-containing protein</fullName>
    </submittedName>
</protein>